<proteinExistence type="inferred from homology"/>
<dbReference type="InterPro" id="IPR029760">
    <property type="entry name" value="GPX_CS"/>
</dbReference>
<dbReference type="EMBL" id="GECZ01021956">
    <property type="protein sequence ID" value="JAS47813.1"/>
    <property type="molecule type" value="Transcribed_RNA"/>
</dbReference>
<dbReference type="PANTHER" id="PTHR11592">
    <property type="entry name" value="GLUTATHIONE PEROXIDASE"/>
    <property type="match status" value="1"/>
</dbReference>
<dbReference type="GO" id="GO:0004601">
    <property type="term" value="F:peroxidase activity"/>
    <property type="evidence" value="ECO:0007669"/>
    <property type="project" value="UniProtKB-KW"/>
</dbReference>
<evidence type="ECO:0000256" key="4">
    <source>
        <dbReference type="ARBA" id="ARBA00023002"/>
    </source>
</evidence>
<feature type="active site" evidence="5">
    <location>
        <position position="44"/>
    </location>
</feature>
<keyword evidence="3" id="KW-0712">Selenocysteine</keyword>
<reference evidence="8" key="1">
    <citation type="submission" date="2015-11" db="EMBL/GenBank/DDBJ databases">
        <title>De novo transcriptome assembly of four potential Pierce s Disease insect vectors from Arizona vineyards.</title>
        <authorList>
            <person name="Tassone E.E."/>
        </authorList>
    </citation>
    <scope>NUCLEOTIDE SEQUENCE</scope>
</reference>
<dbReference type="GO" id="GO:0006979">
    <property type="term" value="P:response to oxidative stress"/>
    <property type="evidence" value="ECO:0007669"/>
    <property type="project" value="InterPro"/>
</dbReference>
<evidence type="ECO:0000256" key="1">
    <source>
        <dbReference type="ARBA" id="ARBA00006926"/>
    </source>
</evidence>
<dbReference type="EMBL" id="GECZ01017483">
    <property type="protein sequence ID" value="JAS52286.1"/>
    <property type="molecule type" value="Transcribed_RNA"/>
</dbReference>
<dbReference type="PROSITE" id="PS00460">
    <property type="entry name" value="GLUTATHIONE_PEROXID_1"/>
    <property type="match status" value="1"/>
</dbReference>
<dbReference type="InterPro" id="IPR036249">
    <property type="entry name" value="Thioredoxin-like_sf"/>
</dbReference>
<dbReference type="PROSITE" id="PS51355">
    <property type="entry name" value="GLUTATHIONE_PEROXID_3"/>
    <property type="match status" value="1"/>
</dbReference>
<dbReference type="SUPFAM" id="SSF52833">
    <property type="entry name" value="Thioredoxin-like"/>
    <property type="match status" value="1"/>
</dbReference>
<dbReference type="PRINTS" id="PR01011">
    <property type="entry name" value="GLUTPROXDASE"/>
</dbReference>
<dbReference type="InterPro" id="IPR013766">
    <property type="entry name" value="Thioredoxin_domain"/>
</dbReference>
<dbReference type="InterPro" id="IPR029759">
    <property type="entry name" value="GPX_AS"/>
</dbReference>
<dbReference type="PIRSF" id="PIRSF000303">
    <property type="entry name" value="Glutathion_perox"/>
    <property type="match status" value="1"/>
</dbReference>
<protein>
    <recommendedName>
        <fullName evidence="6">Glutathione peroxidase</fullName>
    </recommendedName>
</protein>
<keyword evidence="2 6" id="KW-0575">Peroxidase</keyword>
<feature type="domain" description="Thioredoxin" evidence="7">
    <location>
        <begin position="6"/>
        <end position="167"/>
    </location>
</feature>
<dbReference type="InterPro" id="IPR000889">
    <property type="entry name" value="Glutathione_peroxidase"/>
</dbReference>
<dbReference type="AlphaFoldDB" id="A0A1B6FCX6"/>
<dbReference type="CDD" id="cd00340">
    <property type="entry name" value="GSH_Peroxidase"/>
    <property type="match status" value="1"/>
</dbReference>
<dbReference type="Gene3D" id="3.40.30.10">
    <property type="entry name" value="Glutaredoxin"/>
    <property type="match status" value="1"/>
</dbReference>
<gene>
    <name evidence="9" type="ORF">g.31345</name>
    <name evidence="8" type="ORF">g.31346</name>
</gene>
<evidence type="ECO:0000259" key="7">
    <source>
        <dbReference type="PROSITE" id="PS51352"/>
    </source>
</evidence>
<evidence type="ECO:0000256" key="3">
    <source>
        <dbReference type="ARBA" id="ARBA00022933"/>
    </source>
</evidence>
<dbReference type="PROSITE" id="PS00763">
    <property type="entry name" value="GLUTATHIONE_PEROXID_2"/>
    <property type="match status" value="1"/>
</dbReference>
<organism evidence="8">
    <name type="scientific">Cuerna arida</name>
    <dbReference type="NCBI Taxonomy" id="1464854"/>
    <lineage>
        <taxon>Eukaryota</taxon>
        <taxon>Metazoa</taxon>
        <taxon>Ecdysozoa</taxon>
        <taxon>Arthropoda</taxon>
        <taxon>Hexapoda</taxon>
        <taxon>Insecta</taxon>
        <taxon>Pterygota</taxon>
        <taxon>Neoptera</taxon>
        <taxon>Paraneoptera</taxon>
        <taxon>Hemiptera</taxon>
        <taxon>Auchenorrhyncha</taxon>
        <taxon>Membracoidea</taxon>
        <taxon>Cicadellidae</taxon>
        <taxon>Cicadellinae</taxon>
        <taxon>Proconiini</taxon>
        <taxon>Cuerna</taxon>
    </lineage>
</organism>
<dbReference type="FunFam" id="3.40.30.10:FF:000025">
    <property type="entry name" value="Glutathione peroxidase"/>
    <property type="match status" value="1"/>
</dbReference>
<sequence>MAGEDWKKASSVYDFTAKTIKGEEVSLEKYKGHPLIIVNVASECGLTATNYQELSELYEKYKDTKGLRILGFPCNQFAHEESGSSEDIVCFAVSRNANFDLFEKVKVNGEEAHPLWKYLKHKQGSFMGNAIKWNFTKFVVDKNGQPVDRFAPTTPPHKLLKTLEKIW</sequence>
<evidence type="ECO:0000256" key="5">
    <source>
        <dbReference type="PIRSR" id="PIRSR000303-1"/>
    </source>
</evidence>
<evidence type="ECO:0000256" key="2">
    <source>
        <dbReference type="ARBA" id="ARBA00022559"/>
    </source>
</evidence>
<evidence type="ECO:0000313" key="9">
    <source>
        <dbReference type="EMBL" id="JAS52286.1"/>
    </source>
</evidence>
<dbReference type="PROSITE" id="PS51352">
    <property type="entry name" value="THIOREDOXIN_2"/>
    <property type="match status" value="1"/>
</dbReference>
<dbReference type="Pfam" id="PF00255">
    <property type="entry name" value="GSHPx"/>
    <property type="match status" value="1"/>
</dbReference>
<dbReference type="PANTHER" id="PTHR11592:SF134">
    <property type="entry name" value="PHOSPHOLIPID HYDROPEROXIDE GLUTATHIONE PEROXIDASE"/>
    <property type="match status" value="1"/>
</dbReference>
<name>A0A1B6FCX6_9HEMI</name>
<evidence type="ECO:0000256" key="6">
    <source>
        <dbReference type="RuleBase" id="RU000499"/>
    </source>
</evidence>
<comment type="similarity">
    <text evidence="1 6">Belongs to the glutathione peroxidase family.</text>
</comment>
<keyword evidence="4 6" id="KW-0560">Oxidoreductase</keyword>
<accession>A0A1B6FCX6</accession>
<evidence type="ECO:0000313" key="8">
    <source>
        <dbReference type="EMBL" id="JAS47813.1"/>
    </source>
</evidence>